<evidence type="ECO:0000256" key="1">
    <source>
        <dbReference type="SAM" id="MobiDB-lite"/>
    </source>
</evidence>
<evidence type="ECO:0000313" key="3">
    <source>
        <dbReference type="Proteomes" id="UP001066276"/>
    </source>
</evidence>
<reference evidence="2" key="1">
    <citation type="journal article" date="2022" name="bioRxiv">
        <title>Sequencing and chromosome-scale assembly of the giantPleurodeles waltlgenome.</title>
        <authorList>
            <person name="Brown T."/>
            <person name="Elewa A."/>
            <person name="Iarovenko S."/>
            <person name="Subramanian E."/>
            <person name="Araus A.J."/>
            <person name="Petzold A."/>
            <person name="Susuki M."/>
            <person name="Suzuki K.-i.T."/>
            <person name="Hayashi T."/>
            <person name="Toyoda A."/>
            <person name="Oliveira C."/>
            <person name="Osipova E."/>
            <person name="Leigh N.D."/>
            <person name="Simon A."/>
            <person name="Yun M.H."/>
        </authorList>
    </citation>
    <scope>NUCLEOTIDE SEQUENCE</scope>
    <source>
        <strain evidence="2">20211129_DDA</strain>
        <tissue evidence="2">Liver</tissue>
    </source>
</reference>
<feature type="region of interest" description="Disordered" evidence="1">
    <location>
        <begin position="1"/>
        <end position="34"/>
    </location>
</feature>
<accession>A0AAV7TIQ0</accession>
<comment type="caution">
    <text evidence="2">The sequence shown here is derived from an EMBL/GenBank/DDBJ whole genome shotgun (WGS) entry which is preliminary data.</text>
</comment>
<sequence length="84" mass="9733">MTCAGAGAVPAHGPTRIRENPDRRSRERQSIPDINRRHKDLIHWANAEKHVMDSLKDIRIVVKNAEIWDTFLEQLLKKDDTRPP</sequence>
<dbReference type="AlphaFoldDB" id="A0AAV7TIQ0"/>
<name>A0AAV7TIQ0_PLEWA</name>
<proteinExistence type="predicted"/>
<feature type="compositionally biased region" description="Basic and acidic residues" evidence="1">
    <location>
        <begin position="16"/>
        <end position="30"/>
    </location>
</feature>
<keyword evidence="3" id="KW-1185">Reference proteome</keyword>
<dbReference type="Proteomes" id="UP001066276">
    <property type="component" value="Chromosome 3_2"/>
</dbReference>
<evidence type="ECO:0000313" key="2">
    <source>
        <dbReference type="EMBL" id="KAJ1175652.1"/>
    </source>
</evidence>
<protein>
    <submittedName>
        <fullName evidence="2">Uncharacterized protein</fullName>
    </submittedName>
</protein>
<dbReference type="EMBL" id="JANPWB010000006">
    <property type="protein sequence ID" value="KAJ1175652.1"/>
    <property type="molecule type" value="Genomic_DNA"/>
</dbReference>
<organism evidence="2 3">
    <name type="scientific">Pleurodeles waltl</name>
    <name type="common">Iberian ribbed newt</name>
    <dbReference type="NCBI Taxonomy" id="8319"/>
    <lineage>
        <taxon>Eukaryota</taxon>
        <taxon>Metazoa</taxon>
        <taxon>Chordata</taxon>
        <taxon>Craniata</taxon>
        <taxon>Vertebrata</taxon>
        <taxon>Euteleostomi</taxon>
        <taxon>Amphibia</taxon>
        <taxon>Batrachia</taxon>
        <taxon>Caudata</taxon>
        <taxon>Salamandroidea</taxon>
        <taxon>Salamandridae</taxon>
        <taxon>Pleurodelinae</taxon>
        <taxon>Pleurodeles</taxon>
    </lineage>
</organism>
<gene>
    <name evidence="2" type="ORF">NDU88_000939</name>
</gene>